<accession>A0A7S0V078</accession>
<dbReference type="AlphaFoldDB" id="A0A7S0V078"/>
<sequence>MFDYIFKSPLTKDKTKGKGLLLLGGANSLAGTSSSLGVLTTNAEAPVVAETAVVPDLLEPDEVITESGIDGRGGKLGELAGGVVLLPVKEPVGDLISSGVGNNTHHALKLIGRALTSALPEVNLSLLADDVRETTANTLNSRQGIHNLSLTLNVGVEKTKNVLEIVTLDKRTHFDS</sequence>
<gene>
    <name evidence="1" type="ORF">PPAR00522_LOCUS10005</name>
</gene>
<dbReference type="EMBL" id="HBFM01015773">
    <property type="protein sequence ID" value="CAD8773599.1"/>
    <property type="molecule type" value="Transcribed_RNA"/>
</dbReference>
<protein>
    <submittedName>
        <fullName evidence="1">Uncharacterized protein</fullName>
    </submittedName>
</protein>
<name>A0A7S0V078_9CHLO</name>
<proteinExistence type="predicted"/>
<reference evidence="1" key="1">
    <citation type="submission" date="2021-01" db="EMBL/GenBank/DDBJ databases">
        <authorList>
            <person name="Corre E."/>
            <person name="Pelletier E."/>
            <person name="Niang G."/>
            <person name="Scheremetjew M."/>
            <person name="Finn R."/>
            <person name="Kale V."/>
            <person name="Holt S."/>
            <person name="Cochrane G."/>
            <person name="Meng A."/>
            <person name="Brown T."/>
            <person name="Cohen L."/>
        </authorList>
    </citation>
    <scope>NUCLEOTIDE SEQUENCE</scope>
    <source>
        <strain evidence="1">SAG 63-3</strain>
    </source>
</reference>
<evidence type="ECO:0000313" key="1">
    <source>
        <dbReference type="EMBL" id="CAD8773599.1"/>
    </source>
</evidence>
<organism evidence="1">
    <name type="scientific">Polytomella parva</name>
    <dbReference type="NCBI Taxonomy" id="51329"/>
    <lineage>
        <taxon>Eukaryota</taxon>
        <taxon>Viridiplantae</taxon>
        <taxon>Chlorophyta</taxon>
        <taxon>core chlorophytes</taxon>
        <taxon>Chlorophyceae</taxon>
        <taxon>CS clade</taxon>
        <taxon>Chlamydomonadales</taxon>
        <taxon>Chlamydomonadaceae</taxon>
        <taxon>Polytomella</taxon>
    </lineage>
</organism>